<dbReference type="PROSITE" id="PS00375">
    <property type="entry name" value="UDPGT"/>
    <property type="match status" value="1"/>
</dbReference>
<keyword evidence="2 4" id="KW-0328">Glycosyltransferase</keyword>
<feature type="signal peptide" evidence="5">
    <location>
        <begin position="1"/>
        <end position="19"/>
    </location>
</feature>
<keyword evidence="7" id="KW-1185">Reference proteome</keyword>
<dbReference type="AlphaFoldDB" id="A0A833RTI9"/>
<dbReference type="EMBL" id="WNWW01000188">
    <property type="protein sequence ID" value="KAF3429009.1"/>
    <property type="molecule type" value="Genomic_DNA"/>
</dbReference>
<organism evidence="6 7">
    <name type="scientific">Frieseomelitta varia</name>
    <dbReference type="NCBI Taxonomy" id="561572"/>
    <lineage>
        <taxon>Eukaryota</taxon>
        <taxon>Metazoa</taxon>
        <taxon>Ecdysozoa</taxon>
        <taxon>Arthropoda</taxon>
        <taxon>Hexapoda</taxon>
        <taxon>Insecta</taxon>
        <taxon>Pterygota</taxon>
        <taxon>Neoptera</taxon>
        <taxon>Endopterygota</taxon>
        <taxon>Hymenoptera</taxon>
        <taxon>Apocrita</taxon>
        <taxon>Aculeata</taxon>
        <taxon>Apoidea</taxon>
        <taxon>Anthophila</taxon>
        <taxon>Apidae</taxon>
        <taxon>Frieseomelitta</taxon>
    </lineage>
</organism>
<evidence type="ECO:0000313" key="6">
    <source>
        <dbReference type="EMBL" id="KAF3429009.1"/>
    </source>
</evidence>
<dbReference type="Pfam" id="PF00201">
    <property type="entry name" value="UDPGT"/>
    <property type="match status" value="1"/>
</dbReference>
<dbReference type="Gene3D" id="3.40.50.2000">
    <property type="entry name" value="Glycogen Phosphorylase B"/>
    <property type="match status" value="2"/>
</dbReference>
<sequence length="517" mass="57583">MNFLFVLSVISCVILGANGARILALFPHQAKSHYNVYEPLLKKLAEKGHQVVSVSSFPQNRPLTNFTDIDISSSLPSLVGTRTIPSSFKPSKWVRLRGVLSLGMSTCDPVLNYPALKRLVRSEEKFDACIIELFNTECFLGIVHALNIPIVVGATSSVTLPWTSDIVRSPEIPSYIPNWIGSLTDRMSFFERSANLLDFLLTKFAYRYLSDKPGYEIAKKHFGDDLPDFDALRSKISLILTNGHVAVNTPRALAPGLKELGGIHIPASGPPALPNDLQDFLDSHWENGVIYFSLGSQIDSSTMAAQALEGFYRAFEQVPQQILWKCSAEKMPTLPRNVKCIEWAPQLAILCHPNVRLFITHGGLLGSQEAVYCGVPLLGIPLYGDQHLNVAYFVKKGLALGLDYRQLSYKLISNALNELLLNKSYTDMAAEASSRFKDRPIPPLDEGVYWIEYLLRHGPDSLKIAAADLTWYQYLLLDVVSAMVVSTLVAIWIVCKLLKLLFRRRGTTSVNVEKKRS</sequence>
<evidence type="ECO:0000256" key="4">
    <source>
        <dbReference type="RuleBase" id="RU003718"/>
    </source>
</evidence>
<dbReference type="InterPro" id="IPR050271">
    <property type="entry name" value="UDP-glycosyltransferase"/>
</dbReference>
<dbReference type="PANTHER" id="PTHR48043">
    <property type="entry name" value="EG:EG0003.4 PROTEIN-RELATED"/>
    <property type="match status" value="1"/>
</dbReference>
<keyword evidence="3 4" id="KW-0808">Transferase</keyword>
<dbReference type="OrthoDB" id="5835829at2759"/>
<dbReference type="GO" id="GO:0016020">
    <property type="term" value="C:membrane"/>
    <property type="evidence" value="ECO:0007669"/>
    <property type="project" value="UniProtKB-SubCell"/>
</dbReference>
<reference evidence="6" key="1">
    <citation type="submission" date="2019-11" db="EMBL/GenBank/DDBJ databases">
        <title>The nuclear and mitochondrial genomes of Frieseomelitta varia - a highly eusocial stingless bee (Meliponini) with a permanently sterile worker caste.</title>
        <authorList>
            <person name="Freitas F.C.P."/>
            <person name="Lourenco A.P."/>
            <person name="Nunes F.M.F."/>
            <person name="Paschoal A.R."/>
            <person name="Abreu F.C.P."/>
            <person name="Barbin F.O."/>
            <person name="Bataglia L."/>
            <person name="Cardoso-Junior C.A.M."/>
            <person name="Cervoni M.S."/>
            <person name="Silva S.R."/>
            <person name="Dalarmi F."/>
            <person name="Del Lama M.A."/>
            <person name="Depintor T.S."/>
            <person name="Ferreira K.M."/>
            <person name="Goria P.S."/>
            <person name="Jaskot M.C."/>
            <person name="Lago D.C."/>
            <person name="Luna-Lucena D."/>
            <person name="Moda L.M."/>
            <person name="Nascimento L."/>
            <person name="Pedrino M."/>
            <person name="Rabico F.O."/>
            <person name="Sanches F.C."/>
            <person name="Santos D.E."/>
            <person name="Santos C.G."/>
            <person name="Vieira J."/>
            <person name="Lopes T.F."/>
            <person name="Barchuk A.R."/>
            <person name="Hartfelder K."/>
            <person name="Simoes Z.L.P."/>
            <person name="Bitondi M.M.G."/>
            <person name="Pinheiro D.G."/>
        </authorList>
    </citation>
    <scope>NUCLEOTIDE SEQUENCE</scope>
    <source>
        <strain evidence="6">USP_RPSP 00005682</strain>
        <tissue evidence="6">Whole individual</tissue>
    </source>
</reference>
<name>A0A833RTI9_9HYME</name>
<accession>A0A833RTI9</accession>
<comment type="catalytic activity">
    <reaction evidence="5">
        <text>glucuronate acceptor + UDP-alpha-D-glucuronate = acceptor beta-D-glucuronoside + UDP + H(+)</text>
        <dbReference type="Rhea" id="RHEA:21032"/>
        <dbReference type="ChEBI" id="CHEBI:15378"/>
        <dbReference type="ChEBI" id="CHEBI:58052"/>
        <dbReference type="ChEBI" id="CHEBI:58223"/>
        <dbReference type="ChEBI" id="CHEBI:132367"/>
        <dbReference type="ChEBI" id="CHEBI:132368"/>
        <dbReference type="EC" id="2.4.1.17"/>
    </reaction>
</comment>
<comment type="subcellular location">
    <subcellularLocation>
        <location evidence="5">Membrane</location>
        <topology evidence="5">Single-pass membrane protein</topology>
    </subcellularLocation>
</comment>
<protein>
    <recommendedName>
        <fullName evidence="5">UDP-glucuronosyltransferase</fullName>
        <ecNumber evidence="5">2.4.1.17</ecNumber>
    </recommendedName>
</protein>
<evidence type="ECO:0000256" key="5">
    <source>
        <dbReference type="RuleBase" id="RU362059"/>
    </source>
</evidence>
<dbReference type="PANTHER" id="PTHR48043:SF145">
    <property type="entry name" value="FI06409P-RELATED"/>
    <property type="match status" value="1"/>
</dbReference>
<feature type="chain" id="PRO_5033097883" description="UDP-glucuronosyltransferase" evidence="5">
    <location>
        <begin position="20"/>
        <end position="517"/>
    </location>
</feature>
<dbReference type="GO" id="GO:0015020">
    <property type="term" value="F:glucuronosyltransferase activity"/>
    <property type="evidence" value="ECO:0007669"/>
    <property type="project" value="UniProtKB-EC"/>
</dbReference>
<dbReference type="CDD" id="cd03784">
    <property type="entry name" value="GT1_Gtf-like"/>
    <property type="match status" value="1"/>
</dbReference>
<feature type="transmembrane region" description="Helical" evidence="5">
    <location>
        <begin position="471"/>
        <end position="495"/>
    </location>
</feature>
<evidence type="ECO:0000313" key="7">
    <source>
        <dbReference type="Proteomes" id="UP000655588"/>
    </source>
</evidence>
<dbReference type="InterPro" id="IPR002213">
    <property type="entry name" value="UDP_glucos_trans"/>
</dbReference>
<gene>
    <name evidence="6" type="ORF">E2986_06255</name>
</gene>
<dbReference type="InterPro" id="IPR035595">
    <property type="entry name" value="UDP_glycos_trans_CS"/>
</dbReference>
<comment type="caution">
    <text evidence="6">The sequence shown here is derived from an EMBL/GenBank/DDBJ whole genome shotgun (WGS) entry which is preliminary data.</text>
</comment>
<evidence type="ECO:0000256" key="3">
    <source>
        <dbReference type="ARBA" id="ARBA00022679"/>
    </source>
</evidence>
<keyword evidence="5" id="KW-0732">Signal</keyword>
<proteinExistence type="inferred from homology"/>
<dbReference type="Proteomes" id="UP000655588">
    <property type="component" value="Unassembled WGS sequence"/>
</dbReference>
<dbReference type="FunFam" id="3.40.50.2000:FF:000050">
    <property type="entry name" value="UDP-glucuronosyltransferase"/>
    <property type="match status" value="1"/>
</dbReference>
<evidence type="ECO:0000256" key="2">
    <source>
        <dbReference type="ARBA" id="ARBA00022676"/>
    </source>
</evidence>
<evidence type="ECO:0000256" key="1">
    <source>
        <dbReference type="ARBA" id="ARBA00009995"/>
    </source>
</evidence>
<comment type="similarity">
    <text evidence="1 4">Belongs to the UDP-glycosyltransferase family.</text>
</comment>
<dbReference type="SUPFAM" id="SSF53756">
    <property type="entry name" value="UDP-Glycosyltransferase/glycogen phosphorylase"/>
    <property type="match status" value="1"/>
</dbReference>
<keyword evidence="5" id="KW-0472">Membrane</keyword>
<keyword evidence="5" id="KW-0812">Transmembrane</keyword>
<dbReference type="EC" id="2.4.1.17" evidence="5"/>
<keyword evidence="5" id="KW-1133">Transmembrane helix</keyword>